<evidence type="ECO:0008006" key="3">
    <source>
        <dbReference type="Google" id="ProtNLM"/>
    </source>
</evidence>
<gene>
    <name evidence="1" type="ORF">GBAR_LOCUS5651</name>
</gene>
<accession>A0AA35RB69</accession>
<reference evidence="1" key="1">
    <citation type="submission" date="2023-03" db="EMBL/GenBank/DDBJ databases">
        <authorList>
            <person name="Steffen K."/>
            <person name="Cardenas P."/>
        </authorList>
    </citation>
    <scope>NUCLEOTIDE SEQUENCE</scope>
</reference>
<proteinExistence type="predicted"/>
<comment type="caution">
    <text evidence="1">The sequence shown here is derived from an EMBL/GenBank/DDBJ whole genome shotgun (WGS) entry which is preliminary data.</text>
</comment>
<name>A0AA35RB69_GEOBA</name>
<dbReference type="InterPro" id="IPR014541">
    <property type="entry name" value="Amdntrnsf_FN0238"/>
</dbReference>
<dbReference type="Pfam" id="PF19420">
    <property type="entry name" value="DDAH_eukar"/>
    <property type="match status" value="1"/>
</dbReference>
<dbReference type="PANTHER" id="PTHR43224">
    <property type="entry name" value="AMIDINOTRANSFERASE"/>
    <property type="match status" value="1"/>
</dbReference>
<dbReference type="AlphaFoldDB" id="A0AA35RB69"/>
<keyword evidence="2" id="KW-1185">Reference proteome</keyword>
<dbReference type="PIRSF" id="PIRSF028188">
    <property type="entry name" value="Amdntrnsf_FN0238"/>
    <property type="match status" value="1"/>
</dbReference>
<dbReference type="EMBL" id="CASHTH010000826">
    <property type="protein sequence ID" value="CAI8008225.1"/>
    <property type="molecule type" value="Genomic_DNA"/>
</dbReference>
<protein>
    <recommendedName>
        <fullName evidence="3">Amidinotransferase</fullName>
    </recommendedName>
</protein>
<dbReference type="PANTHER" id="PTHR43224:SF1">
    <property type="entry name" value="AMIDINOTRANSFERASE"/>
    <property type="match status" value="1"/>
</dbReference>
<evidence type="ECO:0000313" key="2">
    <source>
        <dbReference type="Proteomes" id="UP001174909"/>
    </source>
</evidence>
<dbReference type="NCBIfam" id="NF046062">
    <property type="entry name" value="citrull_CtlX"/>
    <property type="match status" value="1"/>
</dbReference>
<dbReference type="Gene3D" id="3.75.10.10">
    <property type="entry name" value="L-arginine/glycine Amidinotransferase, Chain A"/>
    <property type="match status" value="1"/>
</dbReference>
<sequence length="362" mass="40108">MASSVRAVLSRPLMASLHRLLVPPRSRLSLLTTARLLSLSHAAIEQNVSVSPQTADTVLMVAPKYFNLNLATATDNIYQTLPDQLKGASSDQIVGLATKEFEGLVSLLRGNGVRVLVVEPLEEHKDCTDAVFPNNWVSFHEGKIALYPMMAENRRRERRMDVVESLCRELRADIVDYSPWENQGMFLEGTGSMVLDRTNRLCYACLSQRTHPEVLVGFCRDFGYTPVAFEATQLAEDGKLRPVYHTNVICSVGDGFVVLCTELIREAGQRKMVLDTIRSSNKELVDIDEEQVFNFAGNILQLSGPGGERLLVMSSAAYESFRSDQLASLRRHVDVILHVPLPTIESLGGGGARCMLGEVFTH</sequence>
<organism evidence="1 2">
    <name type="scientific">Geodia barretti</name>
    <name type="common">Barrett's horny sponge</name>
    <dbReference type="NCBI Taxonomy" id="519541"/>
    <lineage>
        <taxon>Eukaryota</taxon>
        <taxon>Metazoa</taxon>
        <taxon>Porifera</taxon>
        <taxon>Demospongiae</taxon>
        <taxon>Heteroscleromorpha</taxon>
        <taxon>Tetractinellida</taxon>
        <taxon>Astrophorina</taxon>
        <taxon>Geodiidae</taxon>
        <taxon>Geodia</taxon>
    </lineage>
</organism>
<evidence type="ECO:0000313" key="1">
    <source>
        <dbReference type="EMBL" id="CAI8008225.1"/>
    </source>
</evidence>
<dbReference type="SUPFAM" id="SSF55909">
    <property type="entry name" value="Pentein"/>
    <property type="match status" value="1"/>
</dbReference>
<dbReference type="Proteomes" id="UP001174909">
    <property type="component" value="Unassembled WGS sequence"/>
</dbReference>